<dbReference type="AlphaFoldDB" id="A0A7Y0HUX0"/>
<name>A0A7Y0HUX0_9BIFI</name>
<comment type="caution">
    <text evidence="1">The sequence shown here is derived from an EMBL/GenBank/DDBJ whole genome shotgun (WGS) entry which is preliminary data.</text>
</comment>
<organism evidence="1 2">
    <name type="scientific">Bifidobacterium oedipodis</name>
    <dbReference type="NCBI Taxonomy" id="2675322"/>
    <lineage>
        <taxon>Bacteria</taxon>
        <taxon>Bacillati</taxon>
        <taxon>Actinomycetota</taxon>
        <taxon>Actinomycetes</taxon>
        <taxon>Bifidobacteriales</taxon>
        <taxon>Bifidobacteriaceae</taxon>
        <taxon>Bifidobacterium</taxon>
    </lineage>
</organism>
<protein>
    <submittedName>
        <fullName evidence="1">Uncharacterized protein</fullName>
    </submittedName>
</protein>
<keyword evidence="2" id="KW-1185">Reference proteome</keyword>
<accession>A0A7Y0HUX0</accession>
<gene>
    <name evidence="1" type="ORF">G1C95_2397</name>
</gene>
<proteinExistence type="predicted"/>
<evidence type="ECO:0000313" key="1">
    <source>
        <dbReference type="EMBL" id="NMM95209.1"/>
    </source>
</evidence>
<reference evidence="1 2" key="1">
    <citation type="submission" date="2020-02" db="EMBL/GenBank/DDBJ databases">
        <title>Characterization of phylogenetic diversity of novel bifidobacterial species isolated in Czech ZOOs.</title>
        <authorList>
            <person name="Lugli G.A."/>
            <person name="Vera N.B."/>
            <person name="Ventura M."/>
        </authorList>
    </citation>
    <scope>NUCLEOTIDE SEQUENCE [LARGE SCALE GENOMIC DNA]</scope>
    <source>
        <strain evidence="1 2">DSM 109957</strain>
    </source>
</reference>
<dbReference type="Proteomes" id="UP000532194">
    <property type="component" value="Unassembled WGS sequence"/>
</dbReference>
<dbReference type="EMBL" id="JAAIII010000011">
    <property type="protein sequence ID" value="NMM95209.1"/>
    <property type="molecule type" value="Genomic_DNA"/>
</dbReference>
<evidence type="ECO:0000313" key="2">
    <source>
        <dbReference type="Proteomes" id="UP000532194"/>
    </source>
</evidence>
<sequence>MSDPNENCARSHPASSVIAHKVSAQQEKDATRQVSASTTCNTKCRLRIIAPRQRTATTNSWHRRTGSMGDKSSFLRYLCTVGSFTPISREITVIDFH</sequence>